<reference evidence="5" key="2">
    <citation type="submission" date="2021-08" db="EMBL/GenBank/DDBJ databases">
        <authorList>
            <person name="Gostincar C."/>
            <person name="Sun X."/>
            <person name="Song Z."/>
            <person name="Gunde-Cimerman N."/>
        </authorList>
    </citation>
    <scope>NUCLEOTIDE SEQUENCE</scope>
    <source>
        <strain evidence="5">EXF-9911</strain>
    </source>
</reference>
<evidence type="ECO:0000256" key="4">
    <source>
        <dbReference type="SAM" id="SignalP"/>
    </source>
</evidence>
<accession>A0A9P8EL20</accession>
<sequence length="252" mass="26011">MHGKTALVTGGCGGLGLAISDALLTAGCNVVVCDINPSTLQKFRDSHSSSNKILALHCDISKQSQVTKLFEDSIQQFGKVDFVVNNAGIMDKMDPVGTLDMQLYEKVIAVNLTAPIMISKVAVQHMMDKSIAGCIINIASIGGIRGFAAGVAYTASKHAVVGLTKNTAVFYGSKGIRCNAVLPGGMETNIGTAFAAGYNQEGMAVVKDKAMATAQGPSPLKNVAAAVAFLCSDAAASINGVCLPVDQGWTAL</sequence>
<dbReference type="GO" id="GO:0016491">
    <property type="term" value="F:oxidoreductase activity"/>
    <property type="evidence" value="ECO:0007669"/>
    <property type="project" value="UniProtKB-KW"/>
</dbReference>
<dbReference type="PRINTS" id="PR00081">
    <property type="entry name" value="GDHRDH"/>
</dbReference>
<dbReference type="Pfam" id="PF13561">
    <property type="entry name" value="adh_short_C2"/>
    <property type="match status" value="1"/>
</dbReference>
<comment type="caution">
    <text evidence="5">The sequence shown here is derived from an EMBL/GenBank/DDBJ whole genome shotgun (WGS) entry which is preliminary data.</text>
</comment>
<name>A0A9P8EL20_AURME</name>
<dbReference type="PANTHER" id="PTHR24321">
    <property type="entry name" value="DEHYDROGENASES, SHORT CHAIN"/>
    <property type="match status" value="1"/>
</dbReference>
<evidence type="ECO:0000313" key="5">
    <source>
        <dbReference type="EMBL" id="KAG9691596.1"/>
    </source>
</evidence>
<evidence type="ECO:0000256" key="1">
    <source>
        <dbReference type="ARBA" id="ARBA00006484"/>
    </source>
</evidence>
<proteinExistence type="inferred from homology"/>
<dbReference type="Proteomes" id="UP000779574">
    <property type="component" value="Unassembled WGS sequence"/>
</dbReference>
<dbReference type="AlphaFoldDB" id="A0A9P8EL20"/>
<protein>
    <submittedName>
        <fullName evidence="5">Short chain dehydrogenase/oxidoreductase</fullName>
    </submittedName>
</protein>
<reference evidence="5" key="1">
    <citation type="journal article" date="2021" name="J Fungi (Basel)">
        <title>Virulence traits and population genomics of the black yeast Aureobasidium melanogenum.</title>
        <authorList>
            <person name="Cernosa A."/>
            <person name="Sun X."/>
            <person name="Gostincar C."/>
            <person name="Fang C."/>
            <person name="Gunde-Cimerman N."/>
            <person name="Song Z."/>
        </authorList>
    </citation>
    <scope>NUCLEOTIDE SEQUENCE</scope>
    <source>
        <strain evidence="5">EXF-9911</strain>
    </source>
</reference>
<dbReference type="PROSITE" id="PS00061">
    <property type="entry name" value="ADH_SHORT"/>
    <property type="match status" value="1"/>
</dbReference>
<keyword evidence="3" id="KW-0560">Oxidoreductase</keyword>
<dbReference type="FunFam" id="3.40.50.720:FF:000084">
    <property type="entry name" value="Short-chain dehydrogenase reductase"/>
    <property type="match status" value="1"/>
</dbReference>
<evidence type="ECO:0000256" key="3">
    <source>
        <dbReference type="ARBA" id="ARBA00023002"/>
    </source>
</evidence>
<comment type="similarity">
    <text evidence="1">Belongs to the short-chain dehydrogenases/reductases (SDR) family.</text>
</comment>
<evidence type="ECO:0000313" key="6">
    <source>
        <dbReference type="Proteomes" id="UP000779574"/>
    </source>
</evidence>
<organism evidence="5 6">
    <name type="scientific">Aureobasidium melanogenum</name>
    <name type="common">Aureobasidium pullulans var. melanogenum</name>
    <dbReference type="NCBI Taxonomy" id="46634"/>
    <lineage>
        <taxon>Eukaryota</taxon>
        <taxon>Fungi</taxon>
        <taxon>Dikarya</taxon>
        <taxon>Ascomycota</taxon>
        <taxon>Pezizomycotina</taxon>
        <taxon>Dothideomycetes</taxon>
        <taxon>Dothideomycetidae</taxon>
        <taxon>Dothideales</taxon>
        <taxon>Saccotheciaceae</taxon>
        <taxon>Aureobasidium</taxon>
    </lineage>
</organism>
<dbReference type="InterPro" id="IPR020904">
    <property type="entry name" value="Sc_DH/Rdtase_CS"/>
</dbReference>
<dbReference type="CDD" id="cd05233">
    <property type="entry name" value="SDR_c"/>
    <property type="match status" value="1"/>
</dbReference>
<dbReference type="SUPFAM" id="SSF51735">
    <property type="entry name" value="NAD(P)-binding Rossmann-fold domains"/>
    <property type="match status" value="1"/>
</dbReference>
<evidence type="ECO:0000256" key="2">
    <source>
        <dbReference type="ARBA" id="ARBA00022857"/>
    </source>
</evidence>
<gene>
    <name evidence="5" type="ORF">KCU76_g7336</name>
</gene>
<dbReference type="InterPro" id="IPR002347">
    <property type="entry name" value="SDR_fam"/>
</dbReference>
<dbReference type="EMBL" id="JAHFXF010000262">
    <property type="protein sequence ID" value="KAG9691596.1"/>
    <property type="molecule type" value="Genomic_DNA"/>
</dbReference>
<feature type="non-terminal residue" evidence="5">
    <location>
        <position position="252"/>
    </location>
</feature>
<keyword evidence="2" id="KW-0521">NADP</keyword>
<dbReference type="Gene3D" id="3.40.50.720">
    <property type="entry name" value="NAD(P)-binding Rossmann-like Domain"/>
    <property type="match status" value="1"/>
</dbReference>
<feature type="signal peptide" evidence="4">
    <location>
        <begin position="1"/>
        <end position="22"/>
    </location>
</feature>
<feature type="chain" id="PRO_5040185531" evidence="4">
    <location>
        <begin position="23"/>
        <end position="252"/>
    </location>
</feature>
<keyword evidence="4" id="KW-0732">Signal</keyword>
<dbReference type="PANTHER" id="PTHR24321:SF8">
    <property type="entry name" value="ESTRADIOL 17-BETA-DEHYDROGENASE 8-RELATED"/>
    <property type="match status" value="1"/>
</dbReference>
<dbReference type="OrthoDB" id="417891at2759"/>
<dbReference type="PRINTS" id="PR00080">
    <property type="entry name" value="SDRFAMILY"/>
</dbReference>
<dbReference type="InterPro" id="IPR036291">
    <property type="entry name" value="NAD(P)-bd_dom_sf"/>
</dbReference>